<dbReference type="InterPro" id="IPR014327">
    <property type="entry name" value="RNA_pol_sigma70_bacteroid"/>
</dbReference>
<dbReference type="CDD" id="cd06171">
    <property type="entry name" value="Sigma70_r4"/>
    <property type="match status" value="1"/>
</dbReference>
<name>A0A3S9VXD8_9BACT</name>
<evidence type="ECO:0000259" key="5">
    <source>
        <dbReference type="Pfam" id="PF04542"/>
    </source>
</evidence>
<dbReference type="PANTHER" id="PTHR43133:SF46">
    <property type="entry name" value="RNA POLYMERASE SIGMA-70 FACTOR ECF SUBFAMILY"/>
    <property type="match status" value="1"/>
</dbReference>
<evidence type="ECO:0000313" key="7">
    <source>
        <dbReference type="EMBL" id="AZS31202.1"/>
    </source>
</evidence>
<comment type="similarity">
    <text evidence="1">Belongs to the sigma-70 factor family. ECF subfamily.</text>
</comment>
<dbReference type="GO" id="GO:0016987">
    <property type="term" value="F:sigma factor activity"/>
    <property type="evidence" value="ECO:0007669"/>
    <property type="project" value="UniProtKB-KW"/>
</dbReference>
<dbReference type="InterPro" id="IPR013325">
    <property type="entry name" value="RNA_pol_sigma_r2"/>
</dbReference>
<dbReference type="Proteomes" id="UP000270673">
    <property type="component" value="Chromosome"/>
</dbReference>
<dbReference type="NCBIfam" id="TIGR02985">
    <property type="entry name" value="Sig70_bacteroi1"/>
    <property type="match status" value="1"/>
</dbReference>
<dbReference type="InterPro" id="IPR013249">
    <property type="entry name" value="RNA_pol_sigma70_r4_t2"/>
</dbReference>
<evidence type="ECO:0000256" key="1">
    <source>
        <dbReference type="ARBA" id="ARBA00010641"/>
    </source>
</evidence>
<feature type="domain" description="RNA polymerase sigma-70 region 2" evidence="5">
    <location>
        <begin position="22"/>
        <end position="90"/>
    </location>
</feature>
<protein>
    <submittedName>
        <fullName evidence="7">RNA polymerase sigma-70 factor</fullName>
    </submittedName>
</protein>
<dbReference type="GO" id="GO:0003677">
    <property type="term" value="F:DNA binding"/>
    <property type="evidence" value="ECO:0007669"/>
    <property type="project" value="InterPro"/>
</dbReference>
<keyword evidence="8" id="KW-1185">Reference proteome</keyword>
<keyword evidence="3" id="KW-0731">Sigma factor</keyword>
<dbReference type="EMBL" id="CP032819">
    <property type="protein sequence ID" value="AZS31202.1"/>
    <property type="molecule type" value="Genomic_DNA"/>
</dbReference>
<gene>
    <name evidence="7" type="ORF">D8S85_17670</name>
</gene>
<organism evidence="7 8">
    <name type="scientific">Butyricimonas faecalis</name>
    <dbReference type="NCBI Taxonomy" id="2093856"/>
    <lineage>
        <taxon>Bacteria</taxon>
        <taxon>Pseudomonadati</taxon>
        <taxon>Bacteroidota</taxon>
        <taxon>Bacteroidia</taxon>
        <taxon>Bacteroidales</taxon>
        <taxon>Odoribacteraceae</taxon>
        <taxon>Butyricimonas</taxon>
    </lineage>
</organism>
<dbReference type="InterPro" id="IPR013324">
    <property type="entry name" value="RNA_pol_sigma_r3/r4-like"/>
</dbReference>
<keyword evidence="4" id="KW-0804">Transcription</keyword>
<dbReference type="InterPro" id="IPR039425">
    <property type="entry name" value="RNA_pol_sigma-70-like"/>
</dbReference>
<dbReference type="InterPro" id="IPR014284">
    <property type="entry name" value="RNA_pol_sigma-70_dom"/>
</dbReference>
<feature type="domain" description="RNA polymerase sigma factor 70 region 4 type 2" evidence="6">
    <location>
        <begin position="116"/>
        <end position="168"/>
    </location>
</feature>
<dbReference type="NCBIfam" id="TIGR02937">
    <property type="entry name" value="sigma70-ECF"/>
    <property type="match status" value="1"/>
</dbReference>
<dbReference type="Gene3D" id="1.10.10.10">
    <property type="entry name" value="Winged helix-like DNA-binding domain superfamily/Winged helix DNA-binding domain"/>
    <property type="match status" value="1"/>
</dbReference>
<evidence type="ECO:0000256" key="4">
    <source>
        <dbReference type="ARBA" id="ARBA00023163"/>
    </source>
</evidence>
<dbReference type="RefSeq" id="WP_106481610.1">
    <property type="nucleotide sequence ID" value="NZ_CP032819.1"/>
</dbReference>
<dbReference type="PANTHER" id="PTHR43133">
    <property type="entry name" value="RNA POLYMERASE ECF-TYPE SIGMA FACTO"/>
    <property type="match status" value="1"/>
</dbReference>
<dbReference type="InterPro" id="IPR007627">
    <property type="entry name" value="RNA_pol_sigma70_r2"/>
</dbReference>
<evidence type="ECO:0000313" key="8">
    <source>
        <dbReference type="Proteomes" id="UP000270673"/>
    </source>
</evidence>
<dbReference type="InterPro" id="IPR036388">
    <property type="entry name" value="WH-like_DNA-bd_sf"/>
</dbReference>
<dbReference type="SUPFAM" id="SSF88659">
    <property type="entry name" value="Sigma3 and sigma4 domains of RNA polymerase sigma factors"/>
    <property type="match status" value="1"/>
</dbReference>
<sequence>MDKSKEILMLFKENEERAFRELFNSFYDNLLLYAIQFLNDSETAKDVVQDCFVDFYVNKRFNFIRIGLEQYLFQAVKHRAIDHIRSQQRREHRHQIVMTEICENVSSTANEQNELEAIYVAINQLPEARRKIFTMIYLDGMKYQEVADKLSISINTVKKQMGRAFKTLRENLQGLSFTAILMIYFKRVFQK</sequence>
<reference evidence="7 8" key="1">
    <citation type="submission" date="2018-10" db="EMBL/GenBank/DDBJ databases">
        <title>Butyricimonas faecalis sp. nov., isolated from human faeces and emended description of the genus Butyricimonas.</title>
        <authorList>
            <person name="Le Roy T."/>
            <person name="Van der Smissen P."/>
            <person name="Paquot A."/>
            <person name="Delzenne N."/>
            <person name="Muccioli G."/>
            <person name="Collet J.-F."/>
            <person name="Cani P.D."/>
        </authorList>
    </citation>
    <scope>NUCLEOTIDE SEQUENCE [LARGE SCALE GENOMIC DNA]</scope>
    <source>
        <strain evidence="7 8">H184</strain>
    </source>
</reference>
<dbReference type="Pfam" id="PF04542">
    <property type="entry name" value="Sigma70_r2"/>
    <property type="match status" value="1"/>
</dbReference>
<keyword evidence="2" id="KW-0805">Transcription regulation</keyword>
<dbReference type="OrthoDB" id="1119500at2"/>
<evidence type="ECO:0000256" key="3">
    <source>
        <dbReference type="ARBA" id="ARBA00023082"/>
    </source>
</evidence>
<dbReference type="AlphaFoldDB" id="A0A3S9VXD8"/>
<accession>A0A3S9VXD8</accession>
<evidence type="ECO:0000259" key="6">
    <source>
        <dbReference type="Pfam" id="PF08281"/>
    </source>
</evidence>
<dbReference type="Pfam" id="PF08281">
    <property type="entry name" value="Sigma70_r4_2"/>
    <property type="match status" value="1"/>
</dbReference>
<dbReference type="Gene3D" id="1.10.1740.10">
    <property type="match status" value="1"/>
</dbReference>
<dbReference type="SUPFAM" id="SSF88946">
    <property type="entry name" value="Sigma2 domain of RNA polymerase sigma factors"/>
    <property type="match status" value="1"/>
</dbReference>
<proteinExistence type="inferred from homology"/>
<dbReference type="GO" id="GO:0006352">
    <property type="term" value="P:DNA-templated transcription initiation"/>
    <property type="evidence" value="ECO:0007669"/>
    <property type="project" value="InterPro"/>
</dbReference>
<evidence type="ECO:0000256" key="2">
    <source>
        <dbReference type="ARBA" id="ARBA00023015"/>
    </source>
</evidence>
<dbReference type="KEGG" id="buy:D8S85_17670"/>